<gene>
    <name evidence="1" type="ORF">ACE5IX_16500</name>
</gene>
<keyword evidence="2" id="KW-1185">Reference proteome</keyword>
<sequence length="101" mass="11655">MYIEDKSQGMAGAGRIGWVTLSKSKRSYHYNGKTFRKIGSGYKYNCIEEESGDYYWISGPKKNGGDTLCGGIVEIDEDARVEYWTKIRNLPREVDRRQYRG</sequence>
<evidence type="ECO:0000313" key="2">
    <source>
        <dbReference type="Proteomes" id="UP001580391"/>
    </source>
</evidence>
<dbReference type="RefSeq" id="WP_210414462.1">
    <property type="nucleotide sequence ID" value="NZ_JBHILI010000013.1"/>
</dbReference>
<name>A0ABV5BS20_9LEPT</name>
<dbReference type="Proteomes" id="UP001580391">
    <property type="component" value="Unassembled WGS sequence"/>
</dbReference>
<evidence type="ECO:0000313" key="1">
    <source>
        <dbReference type="EMBL" id="MFB5738122.1"/>
    </source>
</evidence>
<comment type="caution">
    <text evidence="1">The sequence shown here is derived from an EMBL/GenBank/DDBJ whole genome shotgun (WGS) entry which is preliminary data.</text>
</comment>
<organism evidence="1 2">
    <name type="scientific">Leptospira wolffii</name>
    <dbReference type="NCBI Taxonomy" id="409998"/>
    <lineage>
        <taxon>Bacteria</taxon>
        <taxon>Pseudomonadati</taxon>
        <taxon>Spirochaetota</taxon>
        <taxon>Spirochaetia</taxon>
        <taxon>Leptospirales</taxon>
        <taxon>Leptospiraceae</taxon>
        <taxon>Leptospira</taxon>
    </lineage>
</organism>
<reference evidence="1 2" key="1">
    <citation type="submission" date="2024-09" db="EMBL/GenBank/DDBJ databases">
        <title>Taxonomic and Genotyping Characterization of Leptospira Strains isolated from Multiple Sources in Colombia highlights the importance of intermediate species.</title>
        <authorList>
            <person name="Torres Higuera L."/>
            <person name="Rojas Tapias D."/>
            <person name="Jimenez Velasquez S."/>
            <person name="Renjifo Ibanez C."/>
        </authorList>
    </citation>
    <scope>NUCLEOTIDE SEQUENCE [LARGE SCALE GENOMIC DNA]</scope>
    <source>
        <strain evidence="1 2">Lep080</strain>
    </source>
</reference>
<proteinExistence type="predicted"/>
<protein>
    <recommendedName>
        <fullName evidence="3">1-deoxy-D-xylulose-5-phosphate synthase</fullName>
    </recommendedName>
</protein>
<dbReference type="EMBL" id="JBHILJ010000011">
    <property type="protein sequence ID" value="MFB5738122.1"/>
    <property type="molecule type" value="Genomic_DNA"/>
</dbReference>
<evidence type="ECO:0008006" key="3">
    <source>
        <dbReference type="Google" id="ProtNLM"/>
    </source>
</evidence>
<accession>A0ABV5BS20</accession>